<feature type="compositionally biased region" description="Basic and acidic residues" evidence="1">
    <location>
        <begin position="1246"/>
        <end position="1262"/>
    </location>
</feature>
<evidence type="ECO:0000259" key="2">
    <source>
        <dbReference type="Pfam" id="PF20413"/>
    </source>
</evidence>
<gene>
    <name evidence="4" type="ORF">DEA37_0010303</name>
</gene>
<comment type="caution">
    <text evidence="4">The sequence shown here is derived from an EMBL/GenBank/DDBJ whole genome shotgun (WGS) entry which is preliminary data.</text>
</comment>
<dbReference type="InterPro" id="IPR056741">
    <property type="entry name" value="BLTP1_M"/>
</dbReference>
<feature type="region of interest" description="Disordered" evidence="1">
    <location>
        <begin position="2625"/>
        <end position="2655"/>
    </location>
</feature>
<dbReference type="InterPro" id="IPR033616">
    <property type="entry name" value="BLTP1"/>
</dbReference>
<dbReference type="Pfam" id="PF25039">
    <property type="entry name" value="BLTP1_M"/>
    <property type="match status" value="2"/>
</dbReference>
<accession>A0A5J4NQT7</accession>
<feature type="compositionally biased region" description="Polar residues" evidence="1">
    <location>
        <begin position="2631"/>
        <end position="2640"/>
    </location>
</feature>
<feature type="region of interest" description="Disordered" evidence="1">
    <location>
        <begin position="738"/>
        <end position="763"/>
    </location>
</feature>
<feature type="region of interest" description="Disordered" evidence="1">
    <location>
        <begin position="1246"/>
        <end position="1274"/>
    </location>
</feature>
<feature type="compositionally biased region" description="Polar residues" evidence="1">
    <location>
        <begin position="2347"/>
        <end position="2357"/>
    </location>
</feature>
<feature type="domain" description="Bridge-like lipid transfer protein family member 1 N-terminal" evidence="2">
    <location>
        <begin position="7"/>
        <end position="386"/>
    </location>
</feature>
<feature type="region of interest" description="Disordered" evidence="1">
    <location>
        <begin position="602"/>
        <end position="622"/>
    </location>
</feature>
<evidence type="ECO:0000313" key="5">
    <source>
        <dbReference type="Proteomes" id="UP000324629"/>
    </source>
</evidence>
<name>A0A5J4NQT7_9TREM</name>
<dbReference type="GO" id="GO:0098793">
    <property type="term" value="C:presynapse"/>
    <property type="evidence" value="ECO:0007669"/>
    <property type="project" value="GOC"/>
</dbReference>
<feature type="region of interest" description="Disordered" evidence="1">
    <location>
        <begin position="998"/>
        <end position="1024"/>
    </location>
</feature>
<evidence type="ECO:0000313" key="4">
    <source>
        <dbReference type="EMBL" id="KAA3677844.1"/>
    </source>
</evidence>
<proteinExistence type="predicted"/>
<protein>
    <recommendedName>
        <fullName evidence="6">Fragile site-associated protein C-terminal domain-containing protein</fullName>
    </recommendedName>
</protein>
<dbReference type="Proteomes" id="UP000324629">
    <property type="component" value="Unassembled WGS sequence"/>
</dbReference>
<dbReference type="InterPro" id="IPR047104">
    <property type="entry name" value="BLTP1_N"/>
</dbReference>
<feature type="compositionally biased region" description="Polar residues" evidence="1">
    <location>
        <begin position="1263"/>
        <end position="1272"/>
    </location>
</feature>
<dbReference type="Pfam" id="PF20413">
    <property type="entry name" value="BLTP1_N"/>
    <property type="match status" value="1"/>
</dbReference>
<feature type="compositionally biased region" description="Polar residues" evidence="1">
    <location>
        <begin position="644"/>
        <end position="656"/>
    </location>
</feature>
<feature type="region of interest" description="Disordered" evidence="1">
    <location>
        <begin position="644"/>
        <end position="681"/>
    </location>
</feature>
<dbReference type="PANTHER" id="PTHR31640">
    <property type="entry name" value="TRANSMEMBRANE PROTEIN KIAA1109"/>
    <property type="match status" value="1"/>
</dbReference>
<feature type="region of interest" description="Disordered" evidence="1">
    <location>
        <begin position="2336"/>
        <end position="2357"/>
    </location>
</feature>
<feature type="region of interest" description="Disordered" evidence="1">
    <location>
        <begin position="907"/>
        <end position="928"/>
    </location>
</feature>
<feature type="compositionally biased region" description="Polar residues" evidence="1">
    <location>
        <begin position="1011"/>
        <end position="1024"/>
    </location>
</feature>
<evidence type="ECO:0000256" key="1">
    <source>
        <dbReference type="SAM" id="MobiDB-lite"/>
    </source>
</evidence>
<organism evidence="4 5">
    <name type="scientific">Paragonimus westermani</name>
    <dbReference type="NCBI Taxonomy" id="34504"/>
    <lineage>
        <taxon>Eukaryota</taxon>
        <taxon>Metazoa</taxon>
        <taxon>Spiralia</taxon>
        <taxon>Lophotrochozoa</taxon>
        <taxon>Platyhelminthes</taxon>
        <taxon>Trematoda</taxon>
        <taxon>Digenea</taxon>
        <taxon>Plagiorchiida</taxon>
        <taxon>Troglotremata</taxon>
        <taxon>Troglotrematidae</taxon>
        <taxon>Paragonimus</taxon>
    </lineage>
</organism>
<dbReference type="PANTHER" id="PTHR31640:SF1">
    <property type="entry name" value="BRIDGE-LIKE LIPID TRANSFER PROTEIN FAMILY MEMBER 1"/>
    <property type="match status" value="1"/>
</dbReference>
<feature type="compositionally biased region" description="Low complexity" evidence="1">
    <location>
        <begin position="738"/>
        <end position="751"/>
    </location>
</feature>
<feature type="domain" description="Bridge-like lipid transfer protein family member 1 middle region" evidence="3">
    <location>
        <begin position="1515"/>
        <end position="1744"/>
    </location>
</feature>
<dbReference type="GO" id="GO:0048488">
    <property type="term" value="P:synaptic vesicle endocytosis"/>
    <property type="evidence" value="ECO:0007669"/>
    <property type="project" value="TreeGrafter"/>
</dbReference>
<feature type="region of interest" description="Disordered" evidence="1">
    <location>
        <begin position="1994"/>
        <end position="2018"/>
    </location>
</feature>
<feature type="compositionally biased region" description="Low complexity" evidence="1">
    <location>
        <begin position="2641"/>
        <end position="2655"/>
    </location>
</feature>
<dbReference type="EMBL" id="QNGE01001324">
    <property type="protein sequence ID" value="KAA3677844.1"/>
    <property type="molecule type" value="Genomic_DNA"/>
</dbReference>
<feature type="domain" description="Bridge-like lipid transfer protein family member 1 middle region" evidence="3">
    <location>
        <begin position="1420"/>
        <end position="1509"/>
    </location>
</feature>
<sequence>MLSVFQSELEELALRGLRPEGSQTHGPTEAHLVESKFDVAYLAPDTVDVHLHIPNAQLCFYGALLRHFIHLKENYFGFYQKPVDFAKSPITGDEYLLSMMGPSSFSRGRTQETSAPLAANERVDLKGFKNGEIVDPRDYRPLMVRLSLEFHNVQVHLPMHCSTSTAPCPTAFLDCVGFEMDKRWHETKIQLLFSPILLCTYDHPKPARPKSSSALSTGCIQLMGLCLRGQGMFSHAMLPLDAETLEYAWLLELTVGQLTGQLTAPQLASVIRALNSFTFTMIDAENQLVRSHAFELCQHARPQALCPLRPTVVPKMLCPGESLLKYRFVRVSLDGLDVGIVETGSCLSIQLDPVRLTNCNMHGTTRCNGLFILFPGVRLKQYIRSTIHVNVANVAERPEIPLWRLAFLKRHDLATKRLWFLWSSEAKKNHARFRGAPKMKFMNSTYVAPNITQNCGCFGQCSFFGPNAYGHMLFDELSSGNFQQRAVFPPRSDYKSHLFSLNKTQCVNNQYAPFGLGSAYSTSKDNTPNAAPSAAHFGESLLVEHRLLHELHNPSFCQERHNGLSLMRDETIVAYALSTFSNEVPETCGRCCDDWDLSDHADDSMSSSNTEPSLPGSPMDDAHTRYYREASSSCDHYHHKRQTILTKSASRPSSMSELLVPSDSQDEHDVSSMLGSFSKGPNTPDVAFRRSFFSRLPSDLSLNSLIGPLTPSQPSSRASLGSDNLHTAGESEVHITPVIPTKPTTPLRLHIPPTPPPRQFTMKTTDNRVAPKTMQTEPLEVVTSSDVVIETNLEKVSEKFVDLRGQLNRPITDSGLLRSAYSHHLSVYRCASDWAPTVKLNRRWHLCKSVYSNSELHPTIYNASDTSADQANRVRLTWPYCRMGPAQAPRFELVQPGFSPPHIVSKTDAQPTGCSTEKSTGVGVSDSVGHSTKKRIAARSDVIVWLQNSVDLLLSPLFAESLERYLAVLTPVMINTSPSAVVNQLHIHCVNLQSRKIGHSTQTRSSDIHTYPTSTPNEDPSISSDRLDTSAGLLHQHVFTGSHPLPPTSLDPPTKQSGQKVFAPHAVSVNIVPEASGTLADSVRSPGEPVKLLAEPIMTAASEITHVPQSNIGGPQVLPVSKQTSFDRRLSVPCRGPCESRTGRVIGSGKLAALSVERINVCFLQLYAVEDLVHLDSLRSGLHDLTCVSLLTFCVESVSFEMMSCNETRAILPKLEVPPLTPVESEVSSGGSDPSCQPLLQKFPEESSHDFVNSKRPNDRKWGTQSTSQNTAALAPPKLSHLVSYPSLPEADNPVNNPALSVIALPACRLSHSRQPSAPPALTTSSVPEEHPVLAVSLADCLHHGSASCITDQKLTSHNSSISRTAEINSKEETHRSLSTCAPPIHCNHQPATDGTARGEVFDDQVMIDLANVLSYHDVQGSESVFQLNISRIHGQLRRLTRCSQFSANVLLTAIPFESSRTFFAFVFDKDLQTNLTHPVSASRSVSSWNEQSAGWIMFECGLENLSLSCDYRDGYGDTVSDGKLAANYVKPIHTDHGETFEEEHLSVHEYTSAKLRANKQPSFRKKKMSISLRVSTVWLNFPTPKRLPNKRRVELVRSDWNLLSTAAPSIKAWMDPSERLIQISRRFYAGIERCYLAAITCLMTEAVNYKLPGDGGLFLLHCLGAKDLGGYDRRRTSTARALRFDPSCQLFVVLRRYLFALIEQYGLPETDRMFSDWLKDSIVPPNDLLRCGVLSLTREWRLLVELLAIISQDLHAKTNGHTSSMLPLSVAPVLGINAYPTVSLDDGGDLRIRNVKASRTFGGKTVTPSLLPAVNFAPDPNVLSTSHLLRMASNPVSPIINRILPGLRDCKDLAYRARGSTDLLTTQFMDDHSACIAAFPDNRPLQNENENAVFNSSLVDTYPSSLGEHSDNVMLRRFLQDSKVPVVDSLQACDIPQNHFATVASQNLVDADRNRVDLDPNEFTAPRRASDPMYKLSPVDRHSLSTEADVVKPDRPIFPQSDESKTVERGTNSRLDDRLGVKPSAVTEPILSEANPDAVQSPDVRLTTTDFEQAAHLKAQCQHVAYIQRFFSPLLESVGLSAKGIRRTTLMKKFGGYFSANGLLQKFQIEIVSSVRNPGVSRTTTTTTASGFGHAQHLTTLYPGTNSRPTASANVGIRHCAFLCRNFSSKFTFRDIVDRGGNEGRAGVSPSGQVDIMPTTTNIDVLLNIDFLRQHINLPLLRLLHQFVTMVYCARDAHNSTELRHTVMGKFVSDAGLSHKHGSQESSDLTDATLHSRSSGYVRFGGDSVESCADRRNPVAQIDILSSADVPLTAEIPCDFRSLERVSRSSAEKYSQKVDSFRQPLGQRQPTTSITKPSYPATSYHFLCNTGGNMVSTTDTVTPDCWRRLLNYVDLYTTVPKTRMVLRKPTILGRRLLTTVSYQPLNEDVESGPINPQGTQAEFTSDALGDALQPIGTVSVEHTHKARRSPNLPSSHEVGTPKKVDPIVPILRSGAEPCFSPVVFDQFARPWWCSERVPLAIFVTTKVHQMTMSAVLSEMNLVAGVRNAHGSFTHSTQLRVRGCFTERLSVQSTSLHCTEGQLRLTERLPPHIQLHGVMQRQAKRISSTVSELLRSSPAARTHINPWTVADLTSSSNSRNVTTPTTGSTTTTASDVTAHLKAPKPTQQSNEAHTVLFSNSAEPVVSKRSHTALIFNVLAVSQGLTVNVALHPSLIAIYQISPVYFSGQLGPRGCVEINLTDHSLSLQSVHHPENFPRSIKISLPPILTTILRRESFGGRYSRGQRRQPLLTQGLTAEQGLYWHVQVKVDTLEQTLTTDMLNYIVVVGRLFMKVSCGLVNWVEYHSYRICLKFMKRAQLVPSGV</sequence>
<evidence type="ECO:0000259" key="3">
    <source>
        <dbReference type="Pfam" id="PF25039"/>
    </source>
</evidence>
<keyword evidence="5" id="KW-1185">Reference proteome</keyword>
<feature type="compositionally biased region" description="Polar residues" evidence="1">
    <location>
        <begin position="907"/>
        <end position="919"/>
    </location>
</feature>
<reference evidence="4 5" key="1">
    <citation type="journal article" date="2019" name="Gigascience">
        <title>Whole-genome sequence of the oriental lung fluke Paragonimus westermani.</title>
        <authorList>
            <person name="Oey H."/>
            <person name="Zakrzewski M."/>
            <person name="Narain K."/>
            <person name="Devi K.R."/>
            <person name="Agatsuma T."/>
            <person name="Nawaratna S."/>
            <person name="Gobert G.N."/>
            <person name="Jones M.K."/>
            <person name="Ragan M.A."/>
            <person name="McManus D.P."/>
            <person name="Krause L."/>
        </authorList>
    </citation>
    <scope>NUCLEOTIDE SEQUENCE [LARGE SCALE GENOMIC DNA]</scope>
    <source>
        <strain evidence="4 5">IND2009</strain>
    </source>
</reference>
<evidence type="ECO:0008006" key="6">
    <source>
        <dbReference type="Google" id="ProtNLM"/>
    </source>
</evidence>